<evidence type="ECO:0000256" key="2">
    <source>
        <dbReference type="ARBA" id="ARBA00022741"/>
    </source>
</evidence>
<keyword evidence="3" id="KW-0378">Hydrolase</keyword>
<dbReference type="SMART" id="SM00847">
    <property type="entry name" value="HA2"/>
    <property type="match status" value="1"/>
</dbReference>
<evidence type="ECO:0000256" key="6">
    <source>
        <dbReference type="ARBA" id="ARBA00022884"/>
    </source>
</evidence>
<dbReference type="SMART" id="SM00358">
    <property type="entry name" value="DSRM"/>
    <property type="match status" value="2"/>
</dbReference>
<dbReference type="PANTHER" id="PTHR18934:SF259">
    <property type="entry name" value="RNA HELICASE"/>
    <property type="match status" value="1"/>
</dbReference>
<dbReference type="InterPro" id="IPR011709">
    <property type="entry name" value="DEAD-box_helicase_OB_fold"/>
</dbReference>
<dbReference type="InterPro" id="IPR007502">
    <property type="entry name" value="Helicase-assoc_dom"/>
</dbReference>
<feature type="domain" description="Helicase ATP-binding" evidence="11">
    <location>
        <begin position="346"/>
        <end position="514"/>
    </location>
</feature>
<dbReference type="Gene3D" id="3.40.50.300">
    <property type="entry name" value="P-loop containing nucleotide triphosphate hydrolases"/>
    <property type="match status" value="2"/>
</dbReference>
<evidence type="ECO:0000313" key="14">
    <source>
        <dbReference type="Proteomes" id="UP001605036"/>
    </source>
</evidence>
<accession>A0ABD1XS62</accession>
<dbReference type="SMART" id="SM00487">
    <property type="entry name" value="DEXDc"/>
    <property type="match status" value="1"/>
</dbReference>
<evidence type="ECO:0000256" key="8">
    <source>
        <dbReference type="ARBA" id="ARBA00060772"/>
    </source>
</evidence>
<keyword evidence="14" id="KW-1185">Reference proteome</keyword>
<keyword evidence="6 9" id="KW-0694">RNA-binding</keyword>
<evidence type="ECO:0000256" key="4">
    <source>
        <dbReference type="ARBA" id="ARBA00022806"/>
    </source>
</evidence>
<comment type="caution">
    <text evidence="13">The sequence shown here is derived from an EMBL/GenBank/DDBJ whole genome shotgun (WGS) entry which is preliminary data.</text>
</comment>
<dbReference type="InterPro" id="IPR011545">
    <property type="entry name" value="DEAD/DEAH_box_helicase_dom"/>
</dbReference>
<evidence type="ECO:0000313" key="13">
    <source>
        <dbReference type="EMBL" id="KAL2610736.1"/>
    </source>
</evidence>
<dbReference type="InterPro" id="IPR014001">
    <property type="entry name" value="Helicase_ATP-bd"/>
</dbReference>
<dbReference type="GO" id="GO:0003724">
    <property type="term" value="F:RNA helicase activity"/>
    <property type="evidence" value="ECO:0007669"/>
    <property type="project" value="UniProtKB-EC"/>
</dbReference>
<evidence type="ECO:0000259" key="10">
    <source>
        <dbReference type="PROSITE" id="PS50137"/>
    </source>
</evidence>
<gene>
    <name evidence="13" type="ORF">R1flu_029309</name>
</gene>
<dbReference type="SMART" id="SM00490">
    <property type="entry name" value="HELICc"/>
    <property type="match status" value="1"/>
</dbReference>
<dbReference type="PANTHER" id="PTHR18934">
    <property type="entry name" value="ATP-DEPENDENT RNA HELICASE"/>
    <property type="match status" value="1"/>
</dbReference>
<evidence type="ECO:0000256" key="1">
    <source>
        <dbReference type="ARBA" id="ARBA00012552"/>
    </source>
</evidence>
<dbReference type="Pfam" id="PF00271">
    <property type="entry name" value="Helicase_C"/>
    <property type="match status" value="1"/>
</dbReference>
<dbReference type="CDD" id="cd18791">
    <property type="entry name" value="SF2_C_RHA"/>
    <property type="match status" value="1"/>
</dbReference>
<sequence>MDRGVLGSAPVLEGNKRKRADAKAAYVTSMMQGNPKLLLSESPLFDGLTQHQLPFIVTVMGAPPDVQYQARITLRFADNTETWGVGVARTKKEAERVAAIDACKILHEKGLLLESTKSGAGRSGWGDNPKNTLVTSVAFRDVCCGGNARALPITIRSSGPDHAKVFVAELTVPLRSGDEVYVAVGQGRNKSEAERACCTAACEKLQAEGLLNKPNSQGPSATVAAAKPTSVKAVQIQQQNEQPAIVGLRDEELAMMEDALHRLHVDLQTYVPRMWQPEAVSDSGNGVHHQNRMFDGPGSFVSREQLATENAMMRLEARKRISSSEFSEQRRARQSLPCWMERQKIVDAVANNRVLVLTGETGCGKTTQVPQFVLEEAEVQGIGAEVHIVVTQPRRIAAISVAERVAWERGEAVGKSVGYVIRLESAPPRARGSILYCTTGILLRRLQKADGMAGVSHVMIDEVHERDVDTDFLLVVLREILENHPSLRVVVMSATLDASVFTRYFNCCPLVNIPGMTYPVKVFFMEDLPQIMRQNSLVASRLNMARTSASDEEDVDCELVATVVLFVAQYCGQGQGAILVFLPGWDTINIVREKLLKTPLLRSLMLVALHSQLPAGEQRAAFARPPPGVRKVVLATNIAETSVTIDDVVYVVDCGKIKEKQFDASRNMTTMRVQWTSQASARQRQGRAGRVQPGVCYRLYTRATYQAMQEHQIPEMQRVPLEELCLQIKAIATPSVVASTASGDDGRAMFQKEIEYASSTGISDIATFLSKAMQPPKSTAVHAAIKVLQQLGAIDQCQNLTNLGKTLAKLAVHPRFGKMLVYGALLGCLDPLLTIAAAACFRDPFIVPVSRREEADKMHESFARGPAYGSDQLVLVSAFNQWSIANAVGSGNSFCEAHFLAPTTMRLISGMRKQFERTLSEAGLYEPWFRTSSPDVGAHVARSLLTAGLYPNIARSELCRESKGMKNATKHAYRWRLGFRVQNGRVFVHPTSVVSEKHLNPSMQYYLVFQEKMQTSQVFVRGCTLLPPLAVVLLGWNVTVCNDAGPTVLSGDWMLLEVEGWLRFHIDRRAGLLLLQLRHAFDAVLARWVSGSSRTEAERCVVECVVALLEATCHDMLVCSS</sequence>
<dbReference type="InterPro" id="IPR027417">
    <property type="entry name" value="P-loop_NTPase"/>
</dbReference>
<keyword evidence="4" id="KW-0347">Helicase</keyword>
<evidence type="ECO:0000256" key="7">
    <source>
        <dbReference type="ARBA" id="ARBA00047984"/>
    </source>
</evidence>
<organism evidence="13 14">
    <name type="scientific">Riccia fluitans</name>
    <dbReference type="NCBI Taxonomy" id="41844"/>
    <lineage>
        <taxon>Eukaryota</taxon>
        <taxon>Viridiplantae</taxon>
        <taxon>Streptophyta</taxon>
        <taxon>Embryophyta</taxon>
        <taxon>Marchantiophyta</taxon>
        <taxon>Marchantiopsida</taxon>
        <taxon>Marchantiidae</taxon>
        <taxon>Marchantiales</taxon>
        <taxon>Ricciaceae</taxon>
        <taxon>Riccia</taxon>
    </lineage>
</organism>
<dbReference type="InterPro" id="IPR048333">
    <property type="entry name" value="HA2_WH"/>
</dbReference>
<dbReference type="Proteomes" id="UP001605036">
    <property type="component" value="Unassembled WGS sequence"/>
</dbReference>
<feature type="domain" description="DRBM" evidence="10">
    <location>
        <begin position="155"/>
        <end position="207"/>
    </location>
</feature>
<dbReference type="EMBL" id="JBHFFA010000008">
    <property type="protein sequence ID" value="KAL2610736.1"/>
    <property type="molecule type" value="Genomic_DNA"/>
</dbReference>
<dbReference type="InterPro" id="IPR001650">
    <property type="entry name" value="Helicase_C-like"/>
</dbReference>
<dbReference type="Gene3D" id="3.30.160.20">
    <property type="match status" value="2"/>
</dbReference>
<feature type="domain" description="Helicase C-terminal" evidence="12">
    <location>
        <begin position="566"/>
        <end position="732"/>
    </location>
</feature>
<dbReference type="PROSITE" id="PS50137">
    <property type="entry name" value="DS_RBD"/>
    <property type="match status" value="1"/>
</dbReference>
<dbReference type="GO" id="GO:0003723">
    <property type="term" value="F:RNA binding"/>
    <property type="evidence" value="ECO:0007669"/>
    <property type="project" value="UniProtKB-UniRule"/>
</dbReference>
<dbReference type="FunFam" id="1.20.120.1080:FF:000002">
    <property type="entry name" value="Putative ATP-dependent RNA helicase DHX36"/>
    <property type="match status" value="1"/>
</dbReference>
<dbReference type="Gene3D" id="1.20.120.1080">
    <property type="match status" value="1"/>
</dbReference>
<comment type="similarity">
    <text evidence="8">Belongs to the DExH box helicase family.</text>
</comment>
<protein>
    <recommendedName>
        <fullName evidence="1">RNA helicase</fullName>
        <ecNumber evidence="1">3.6.4.13</ecNumber>
    </recommendedName>
</protein>
<dbReference type="AlphaFoldDB" id="A0ABD1XS62"/>
<evidence type="ECO:0000256" key="9">
    <source>
        <dbReference type="PROSITE-ProRule" id="PRU00266"/>
    </source>
</evidence>
<evidence type="ECO:0000256" key="3">
    <source>
        <dbReference type="ARBA" id="ARBA00022801"/>
    </source>
</evidence>
<dbReference type="SUPFAM" id="SSF54768">
    <property type="entry name" value="dsRNA-binding domain-like"/>
    <property type="match status" value="2"/>
</dbReference>
<dbReference type="GO" id="GO:0016787">
    <property type="term" value="F:hydrolase activity"/>
    <property type="evidence" value="ECO:0007669"/>
    <property type="project" value="UniProtKB-KW"/>
</dbReference>
<dbReference type="InterPro" id="IPR002464">
    <property type="entry name" value="DNA/RNA_helicase_DEAH_CS"/>
</dbReference>
<dbReference type="GO" id="GO:0005524">
    <property type="term" value="F:ATP binding"/>
    <property type="evidence" value="ECO:0007669"/>
    <property type="project" value="UniProtKB-KW"/>
</dbReference>
<dbReference type="InterPro" id="IPR014720">
    <property type="entry name" value="dsRBD_dom"/>
</dbReference>
<dbReference type="Pfam" id="PF07717">
    <property type="entry name" value="OB_NTP_bind"/>
    <property type="match status" value="1"/>
</dbReference>
<dbReference type="PROSITE" id="PS51192">
    <property type="entry name" value="HELICASE_ATP_BIND_1"/>
    <property type="match status" value="1"/>
</dbReference>
<dbReference type="EC" id="3.6.4.13" evidence="1"/>
<dbReference type="Pfam" id="PF00270">
    <property type="entry name" value="DEAD"/>
    <property type="match status" value="1"/>
</dbReference>
<reference evidence="13 14" key="1">
    <citation type="submission" date="2024-09" db="EMBL/GenBank/DDBJ databases">
        <title>Chromosome-scale assembly of Riccia fluitans.</title>
        <authorList>
            <person name="Paukszto L."/>
            <person name="Sawicki J."/>
            <person name="Karawczyk K."/>
            <person name="Piernik-Szablinska J."/>
            <person name="Szczecinska M."/>
            <person name="Mazdziarz M."/>
        </authorList>
    </citation>
    <scope>NUCLEOTIDE SEQUENCE [LARGE SCALE GENOMIC DNA]</scope>
    <source>
        <strain evidence="13">Rf_01</strain>
        <tissue evidence="13">Aerial parts of the thallus</tissue>
    </source>
</reference>
<evidence type="ECO:0000256" key="5">
    <source>
        <dbReference type="ARBA" id="ARBA00022840"/>
    </source>
</evidence>
<evidence type="ECO:0000259" key="12">
    <source>
        <dbReference type="PROSITE" id="PS51194"/>
    </source>
</evidence>
<dbReference type="PROSITE" id="PS00690">
    <property type="entry name" value="DEAH_ATP_HELICASE"/>
    <property type="match status" value="1"/>
</dbReference>
<name>A0ABD1XS62_9MARC</name>
<evidence type="ECO:0000259" key="11">
    <source>
        <dbReference type="PROSITE" id="PS51192"/>
    </source>
</evidence>
<keyword evidence="2" id="KW-0547">Nucleotide-binding</keyword>
<dbReference type="SUPFAM" id="SSF52540">
    <property type="entry name" value="P-loop containing nucleoside triphosphate hydrolases"/>
    <property type="match status" value="1"/>
</dbReference>
<dbReference type="Pfam" id="PF21010">
    <property type="entry name" value="HA2_C"/>
    <property type="match status" value="1"/>
</dbReference>
<dbReference type="Pfam" id="PF00035">
    <property type="entry name" value="dsrm"/>
    <property type="match status" value="2"/>
</dbReference>
<comment type="catalytic activity">
    <reaction evidence="7">
        <text>ATP + H2O = ADP + phosphate + H(+)</text>
        <dbReference type="Rhea" id="RHEA:13065"/>
        <dbReference type="ChEBI" id="CHEBI:15377"/>
        <dbReference type="ChEBI" id="CHEBI:15378"/>
        <dbReference type="ChEBI" id="CHEBI:30616"/>
        <dbReference type="ChEBI" id="CHEBI:43474"/>
        <dbReference type="ChEBI" id="CHEBI:456216"/>
        <dbReference type="EC" id="3.6.4.13"/>
    </reaction>
</comment>
<dbReference type="FunFam" id="3.40.50.300:FF:000526">
    <property type="entry name" value="DExH-box ATP-dependent RNA helicase DExH3"/>
    <property type="match status" value="1"/>
</dbReference>
<dbReference type="PROSITE" id="PS51194">
    <property type="entry name" value="HELICASE_CTER"/>
    <property type="match status" value="1"/>
</dbReference>
<dbReference type="Pfam" id="PF04408">
    <property type="entry name" value="WHD_HA2"/>
    <property type="match status" value="1"/>
</dbReference>
<keyword evidence="5" id="KW-0067">ATP-binding</keyword>
<proteinExistence type="inferred from homology"/>